<protein>
    <submittedName>
        <fullName evidence="4">Type II secretion system protein E</fullName>
    </submittedName>
</protein>
<feature type="region of interest" description="Disordered" evidence="2">
    <location>
        <begin position="1"/>
        <end position="57"/>
    </location>
</feature>
<sequence length="498" mass="55121">MNLSERLRSARSREELPAAPTVLPSPQAPVASSQTVEPMSTVDLEVPTPTPVESDNAVAVPAPPPVRESDVVVRLKEEAREELFTRLGNRISDSALDEGKLQELVRREVTNLVNAASVPLKTDERRRLIKEITDDVLGYGPLQKLLDDDDVTEIMVNGPEKIYIESSGTLRRAEARFTSEDHLRRVIERIVSRVGRRIDESSPLVDARLEDGSRVNAVIPPLAFSGSTLTIRKFGKKPMRVEDLVARGSVSPQMVELLRACVEARLNILVSGGTGTGKTTMLNVLSSFIPDGERIVTIEDAVELQLQQEHIVRLESRPRNIEGHGEITIRDLVRNSLRMRPDRIIVGEVRGGESLDMLQAMNTGHDGSLSTLHANSPRDAISRLETMVLMAGMDLPLRAIREQIASAVDVIVQLTRLRDGTRRVTHVTEVQGMEGDIVTLQDAFVFDYSAGVDAQGRFLGTTKSTGVRPHFTERFEEQGIHVAPSIFETPEQPRGRFR</sequence>
<gene>
    <name evidence="4" type="ORF">GCM10011509_16370</name>
</gene>
<dbReference type="EMBL" id="BMLB01000003">
    <property type="protein sequence ID" value="GGK68677.1"/>
    <property type="molecule type" value="Genomic_DNA"/>
</dbReference>
<dbReference type="CDD" id="cd01130">
    <property type="entry name" value="VirB11-like_ATPase"/>
    <property type="match status" value="1"/>
</dbReference>
<dbReference type="RefSeq" id="WP_040657984.1">
    <property type="nucleotide sequence ID" value="NZ_BMLB01000003.1"/>
</dbReference>
<name>A0ABQ2F7M3_9MICO</name>
<evidence type="ECO:0000256" key="1">
    <source>
        <dbReference type="ARBA" id="ARBA00006611"/>
    </source>
</evidence>
<dbReference type="SUPFAM" id="SSF52540">
    <property type="entry name" value="P-loop containing nucleoside triphosphate hydrolases"/>
    <property type="match status" value="1"/>
</dbReference>
<feature type="compositionally biased region" description="Basic and acidic residues" evidence="2">
    <location>
        <begin position="1"/>
        <end position="16"/>
    </location>
</feature>
<evidence type="ECO:0000259" key="3">
    <source>
        <dbReference type="Pfam" id="PF00437"/>
    </source>
</evidence>
<comment type="similarity">
    <text evidence="1">Belongs to the GSP E family.</text>
</comment>
<dbReference type="Gene3D" id="3.30.450.380">
    <property type="match status" value="1"/>
</dbReference>
<dbReference type="Proteomes" id="UP000662111">
    <property type="component" value="Unassembled WGS sequence"/>
</dbReference>
<dbReference type="PANTHER" id="PTHR30486">
    <property type="entry name" value="TWITCHING MOTILITY PROTEIN PILT"/>
    <property type="match status" value="1"/>
</dbReference>
<dbReference type="InterPro" id="IPR027417">
    <property type="entry name" value="P-loop_NTPase"/>
</dbReference>
<feature type="domain" description="Bacterial type II secretion system protein E" evidence="3">
    <location>
        <begin position="139"/>
        <end position="422"/>
    </location>
</feature>
<reference evidence="5" key="1">
    <citation type="journal article" date="2019" name="Int. J. Syst. Evol. Microbiol.">
        <title>The Global Catalogue of Microorganisms (GCM) 10K type strain sequencing project: providing services to taxonomists for standard genome sequencing and annotation.</title>
        <authorList>
            <consortium name="The Broad Institute Genomics Platform"/>
            <consortium name="The Broad Institute Genome Sequencing Center for Infectious Disease"/>
            <person name="Wu L."/>
            <person name="Ma J."/>
        </authorList>
    </citation>
    <scope>NUCLEOTIDE SEQUENCE [LARGE SCALE GENOMIC DNA]</scope>
    <source>
        <strain evidence="5">CGMCC 1.5362</strain>
    </source>
</reference>
<proteinExistence type="inferred from homology"/>
<dbReference type="Gene3D" id="3.40.50.300">
    <property type="entry name" value="P-loop containing nucleotide triphosphate hydrolases"/>
    <property type="match status" value="1"/>
</dbReference>
<dbReference type="Pfam" id="PF00437">
    <property type="entry name" value="T2SSE"/>
    <property type="match status" value="1"/>
</dbReference>
<evidence type="ECO:0000313" key="4">
    <source>
        <dbReference type="EMBL" id="GGK68677.1"/>
    </source>
</evidence>
<evidence type="ECO:0000256" key="2">
    <source>
        <dbReference type="SAM" id="MobiDB-lite"/>
    </source>
</evidence>
<accession>A0ABQ2F7M3</accession>
<comment type="caution">
    <text evidence="4">The sequence shown here is derived from an EMBL/GenBank/DDBJ whole genome shotgun (WGS) entry which is preliminary data.</text>
</comment>
<evidence type="ECO:0000313" key="5">
    <source>
        <dbReference type="Proteomes" id="UP000662111"/>
    </source>
</evidence>
<keyword evidence="5" id="KW-1185">Reference proteome</keyword>
<organism evidence="4 5">
    <name type="scientific">Ornithinimicrobium pekingense</name>
    <dbReference type="NCBI Taxonomy" id="384677"/>
    <lineage>
        <taxon>Bacteria</taxon>
        <taxon>Bacillati</taxon>
        <taxon>Actinomycetota</taxon>
        <taxon>Actinomycetes</taxon>
        <taxon>Micrococcales</taxon>
        <taxon>Ornithinimicrobiaceae</taxon>
        <taxon>Ornithinimicrobium</taxon>
    </lineage>
</organism>
<dbReference type="InterPro" id="IPR001482">
    <property type="entry name" value="T2SS/T4SS_dom"/>
</dbReference>
<dbReference type="PANTHER" id="PTHR30486:SF15">
    <property type="entry name" value="TYPE II_IV SECRETION SYSTEM ATPASE"/>
    <property type="match status" value="1"/>
</dbReference>
<dbReference type="InterPro" id="IPR050921">
    <property type="entry name" value="T4SS_GSP_E_ATPase"/>
</dbReference>